<gene>
    <name evidence="1" type="ORF">PMAYCL1PPCAC_18699</name>
</gene>
<evidence type="ECO:0000313" key="1">
    <source>
        <dbReference type="EMBL" id="GMR48504.1"/>
    </source>
</evidence>
<reference evidence="2" key="1">
    <citation type="submission" date="2022-10" db="EMBL/GenBank/DDBJ databases">
        <title>Genome assembly of Pristionchus species.</title>
        <authorList>
            <person name="Yoshida K."/>
            <person name="Sommer R.J."/>
        </authorList>
    </citation>
    <scope>NUCLEOTIDE SEQUENCE [LARGE SCALE GENOMIC DNA]</scope>
    <source>
        <strain evidence="2">RS5460</strain>
    </source>
</reference>
<accession>A0AAN5CQD6</accession>
<dbReference type="Proteomes" id="UP001328107">
    <property type="component" value="Unassembled WGS sequence"/>
</dbReference>
<sequence length="142" mass="16116">MVYYTTIVQITRIMISDSSMADATVAEPAKDSYLGSNVRSVHVSDLVIHDPESLNECLCSFVRLRISRSRINFICLQNSGFHVAEEPFNSKMLRKIVRSLTILINWSVCLIEEFESGESTLDLLIEFECHLDVTGKGSKRKR</sequence>
<comment type="caution">
    <text evidence="1">The sequence shown here is derived from an EMBL/GenBank/DDBJ whole genome shotgun (WGS) entry which is preliminary data.</text>
</comment>
<evidence type="ECO:0000313" key="2">
    <source>
        <dbReference type="Proteomes" id="UP001328107"/>
    </source>
</evidence>
<feature type="non-terminal residue" evidence="1">
    <location>
        <position position="142"/>
    </location>
</feature>
<dbReference type="EMBL" id="BTRK01000004">
    <property type="protein sequence ID" value="GMR48504.1"/>
    <property type="molecule type" value="Genomic_DNA"/>
</dbReference>
<protein>
    <submittedName>
        <fullName evidence="1">Uncharacterized protein</fullName>
    </submittedName>
</protein>
<organism evidence="1 2">
    <name type="scientific">Pristionchus mayeri</name>
    <dbReference type="NCBI Taxonomy" id="1317129"/>
    <lineage>
        <taxon>Eukaryota</taxon>
        <taxon>Metazoa</taxon>
        <taxon>Ecdysozoa</taxon>
        <taxon>Nematoda</taxon>
        <taxon>Chromadorea</taxon>
        <taxon>Rhabditida</taxon>
        <taxon>Rhabditina</taxon>
        <taxon>Diplogasteromorpha</taxon>
        <taxon>Diplogasteroidea</taxon>
        <taxon>Neodiplogasteridae</taxon>
        <taxon>Pristionchus</taxon>
    </lineage>
</organism>
<name>A0AAN5CQD6_9BILA</name>
<dbReference type="AlphaFoldDB" id="A0AAN5CQD6"/>
<proteinExistence type="predicted"/>
<keyword evidence="2" id="KW-1185">Reference proteome</keyword>